<proteinExistence type="inferred from homology"/>
<evidence type="ECO:0000313" key="5">
    <source>
        <dbReference type="Proteomes" id="UP001652445"/>
    </source>
</evidence>
<name>A0ABT2UCZ7_9BACL</name>
<dbReference type="InterPro" id="IPR023393">
    <property type="entry name" value="START-like_dom_sf"/>
</dbReference>
<dbReference type="EMBL" id="JAOQIO010000023">
    <property type="protein sequence ID" value="MCU6792472.1"/>
    <property type="molecule type" value="Genomic_DNA"/>
</dbReference>
<evidence type="ECO:0000256" key="1">
    <source>
        <dbReference type="ARBA" id="ARBA00006817"/>
    </source>
</evidence>
<dbReference type="Proteomes" id="UP001652445">
    <property type="component" value="Unassembled WGS sequence"/>
</dbReference>
<dbReference type="Pfam" id="PF08327">
    <property type="entry name" value="AHSA1"/>
    <property type="match status" value="1"/>
</dbReference>
<evidence type="ECO:0000313" key="4">
    <source>
        <dbReference type="EMBL" id="MCU6792472.1"/>
    </source>
</evidence>
<accession>A0ABT2UCZ7</accession>
<gene>
    <name evidence="4" type="ORF">OB236_10060</name>
</gene>
<evidence type="ECO:0000259" key="3">
    <source>
        <dbReference type="Pfam" id="PF08327"/>
    </source>
</evidence>
<dbReference type="InterPro" id="IPR013538">
    <property type="entry name" value="ASHA1/2-like_C"/>
</dbReference>
<keyword evidence="5" id="KW-1185">Reference proteome</keyword>
<dbReference type="CDD" id="cd08894">
    <property type="entry name" value="SRPBCC_CalC_Aha1-like_1"/>
    <property type="match status" value="1"/>
</dbReference>
<evidence type="ECO:0000256" key="2">
    <source>
        <dbReference type="SAM" id="MobiDB-lite"/>
    </source>
</evidence>
<feature type="compositionally biased region" description="Polar residues" evidence="2">
    <location>
        <begin position="9"/>
        <end position="19"/>
    </location>
</feature>
<feature type="region of interest" description="Disordered" evidence="2">
    <location>
        <begin position="1"/>
        <end position="21"/>
    </location>
</feature>
<dbReference type="Gene3D" id="3.30.530.20">
    <property type="match status" value="1"/>
</dbReference>
<organism evidence="4 5">
    <name type="scientific">Paenibacillus baimaensis</name>
    <dbReference type="NCBI Taxonomy" id="2982185"/>
    <lineage>
        <taxon>Bacteria</taxon>
        <taxon>Bacillati</taxon>
        <taxon>Bacillota</taxon>
        <taxon>Bacilli</taxon>
        <taxon>Bacillales</taxon>
        <taxon>Paenibacillaceae</taxon>
        <taxon>Paenibacillus</taxon>
    </lineage>
</organism>
<dbReference type="SUPFAM" id="SSF55961">
    <property type="entry name" value="Bet v1-like"/>
    <property type="match status" value="1"/>
</dbReference>
<feature type="domain" description="Activator of Hsp90 ATPase homologue 1/2-like C-terminal" evidence="3">
    <location>
        <begin position="26"/>
        <end position="153"/>
    </location>
</feature>
<comment type="similarity">
    <text evidence="1">Belongs to the AHA1 family.</text>
</comment>
<dbReference type="RefSeq" id="WP_262683860.1">
    <property type="nucleotide sequence ID" value="NZ_JAOQIO010000023.1"/>
</dbReference>
<protein>
    <submittedName>
        <fullName evidence="4">SRPBCC family protein</fullName>
    </submittedName>
</protein>
<reference evidence="4 5" key="1">
    <citation type="submission" date="2022-09" db="EMBL/GenBank/DDBJ databases">
        <authorList>
            <person name="Han X.L."/>
            <person name="Wang Q."/>
            <person name="Lu T."/>
        </authorList>
    </citation>
    <scope>NUCLEOTIDE SEQUENCE [LARGE SCALE GENOMIC DNA]</scope>
    <source>
        <strain evidence="4 5">WQ 127069</strain>
    </source>
</reference>
<sequence length="160" mass="18436">MLNKDDSSRTTNGEGSNETVHTRLIDAPREIVFNAWTTPELLAKWWGPKGFTNTFQQFDARPGGLWTFIMHGPNGVDYPNQCMFVEISSPERMVIRHISPVHEFQIIADFEDIQGKTKVTFCQRFETAEELNKLKKLVVPANEENLDRLVEVVRTLTRQE</sequence>
<comment type="caution">
    <text evidence="4">The sequence shown here is derived from an EMBL/GenBank/DDBJ whole genome shotgun (WGS) entry which is preliminary data.</text>
</comment>